<dbReference type="AlphaFoldDB" id="A0A5D0NCB1"/>
<keyword evidence="4" id="KW-1185">Reference proteome</keyword>
<reference evidence="3 4" key="1">
    <citation type="submission" date="2019-08" db="EMBL/GenBank/DDBJ databases">
        <title>Actinomadura sp. nov. CYP1-5 isolated from mountain soil.</title>
        <authorList>
            <person name="Songsumanus A."/>
            <person name="Kuncharoen N."/>
            <person name="Kudo T."/>
            <person name="Yuki M."/>
            <person name="Igarashi Y."/>
            <person name="Tanasupawat S."/>
        </authorList>
    </citation>
    <scope>NUCLEOTIDE SEQUENCE [LARGE SCALE GENOMIC DNA]</scope>
    <source>
        <strain evidence="3 4">JCM 14158</strain>
    </source>
</reference>
<evidence type="ECO:0000313" key="3">
    <source>
        <dbReference type="EMBL" id="TYB41835.1"/>
    </source>
</evidence>
<keyword evidence="2" id="KW-0472">Membrane</keyword>
<dbReference type="RefSeq" id="WP_067885880.1">
    <property type="nucleotide sequence ID" value="NZ_VSFG01000009.1"/>
</dbReference>
<name>A0A5D0NCB1_9ACTN</name>
<evidence type="ECO:0000313" key="4">
    <source>
        <dbReference type="Proteomes" id="UP000323380"/>
    </source>
</evidence>
<organism evidence="3 4">
    <name type="scientific">Actinomadura chibensis</name>
    <dbReference type="NCBI Taxonomy" id="392828"/>
    <lineage>
        <taxon>Bacteria</taxon>
        <taxon>Bacillati</taxon>
        <taxon>Actinomycetota</taxon>
        <taxon>Actinomycetes</taxon>
        <taxon>Streptosporangiales</taxon>
        <taxon>Thermomonosporaceae</taxon>
        <taxon>Actinomadura</taxon>
    </lineage>
</organism>
<feature type="region of interest" description="Disordered" evidence="1">
    <location>
        <begin position="37"/>
        <end position="64"/>
    </location>
</feature>
<evidence type="ECO:0000256" key="2">
    <source>
        <dbReference type="SAM" id="Phobius"/>
    </source>
</evidence>
<sequence>MAAITRAGVAVLAVLVYYLVVVPVGLAVRLVRDPLRRRPDPAADSYWTYPDRAPRRRPPDSEPR</sequence>
<accession>A0A5D0NCB1</accession>
<dbReference type="EMBL" id="VSFG01000009">
    <property type="protein sequence ID" value="TYB41835.1"/>
    <property type="molecule type" value="Genomic_DNA"/>
</dbReference>
<dbReference type="STRING" id="1220554.GCA_001552135_01024"/>
<feature type="transmembrane region" description="Helical" evidence="2">
    <location>
        <begin position="6"/>
        <end position="28"/>
    </location>
</feature>
<protein>
    <submittedName>
        <fullName evidence="3">Uncharacterized protein</fullName>
    </submittedName>
</protein>
<gene>
    <name evidence="3" type="ORF">FXF69_33415</name>
</gene>
<comment type="caution">
    <text evidence="3">The sequence shown here is derived from an EMBL/GenBank/DDBJ whole genome shotgun (WGS) entry which is preliminary data.</text>
</comment>
<keyword evidence="2" id="KW-0812">Transmembrane</keyword>
<keyword evidence="2" id="KW-1133">Transmembrane helix</keyword>
<dbReference type="Proteomes" id="UP000323380">
    <property type="component" value="Unassembled WGS sequence"/>
</dbReference>
<proteinExistence type="predicted"/>
<evidence type="ECO:0000256" key="1">
    <source>
        <dbReference type="SAM" id="MobiDB-lite"/>
    </source>
</evidence>